<keyword evidence="2" id="KW-0547">Nucleotide-binding</keyword>
<dbReference type="PANTHER" id="PTHR43581:SF4">
    <property type="entry name" value="ATP_GTP PHOSPHATASE"/>
    <property type="match status" value="1"/>
</dbReference>
<dbReference type="Pfam" id="PF13175">
    <property type="entry name" value="AAA_15"/>
    <property type="match status" value="1"/>
</dbReference>
<dbReference type="AlphaFoldDB" id="A0A9D7SIC4"/>
<reference evidence="2" key="1">
    <citation type="submission" date="2020-10" db="EMBL/GenBank/DDBJ databases">
        <title>Connecting structure to function with the recovery of over 1000 high-quality activated sludge metagenome-assembled genomes encoding full-length rRNA genes using long-read sequencing.</title>
        <authorList>
            <person name="Singleton C.M."/>
            <person name="Petriglieri F."/>
            <person name="Kristensen J.M."/>
            <person name="Kirkegaard R.H."/>
            <person name="Michaelsen T.Y."/>
            <person name="Andersen M.H."/>
            <person name="Karst S.M."/>
            <person name="Dueholm M.S."/>
            <person name="Nielsen P.H."/>
            <person name="Albertsen M."/>
        </authorList>
    </citation>
    <scope>NUCLEOTIDE SEQUENCE</scope>
    <source>
        <strain evidence="2">Skiv_18-Q3-R9-52_MAXAC.067</strain>
    </source>
</reference>
<dbReference type="EMBL" id="JADKIO010000009">
    <property type="protein sequence ID" value="MBK9797235.1"/>
    <property type="molecule type" value="Genomic_DNA"/>
</dbReference>
<name>A0A9D7SIC4_9BACT</name>
<sequence>MKLTRLRIRNFRCYKNEITVDFDDMTVFVGRNDVGKSTVMDALDIFLNDGAPDKHDATKDGDGKDLTIICEFSDLPASIVIDEDNPTSFQDEYLLNADGRLEIHKTFSGHLAAPKCINVAALAVHPTADEVADLLQLKNPELKKRAEKLKVDLNGIDPKVNAQLRQRIRETVGDLKLNTVLVLLNEDKTSKPWERIKAYMPLLALFKSDRASTDQDPEAQDPLKAAVKEAIKQREAELSAIATHVETEVRRIAKATLEKLKEMDETLAQQLNPQITLKKWDTLFNVSITGDEDIPINKRGSGVKRLVLLNFFRAKAEQQAREKSNAPVIYAIEEPETSQHPHNQRLLVNALLDLAEDGQVIITTHTPMLARTLPDRCLRYIHLKDDKSREILSGGGATNKLFATSLGVLPDNAIKLFIGVEGRHDITFLKHISKMLRQAGCDVLDLEKMELDGELIFFPLGGSSLALWTSRLEPLSRPEFHLFDRDNPPTVPAKYQDAADAINLRSRCKAIITGKKEMENYLHPDAINEAYKRVCNITLGLAAPFAEFEDVPVKVAELVHTISGSPTAWVALDDETRGKKVSKVKRILNEQAASSMTKERLDHVDPDGHVVSWFNEMKALANV</sequence>
<evidence type="ECO:0000259" key="1">
    <source>
        <dbReference type="Pfam" id="PF13175"/>
    </source>
</evidence>
<evidence type="ECO:0000313" key="2">
    <source>
        <dbReference type="EMBL" id="MBK9797235.1"/>
    </source>
</evidence>
<dbReference type="Proteomes" id="UP000886657">
    <property type="component" value="Unassembled WGS sequence"/>
</dbReference>
<evidence type="ECO:0000313" key="3">
    <source>
        <dbReference type="Proteomes" id="UP000886657"/>
    </source>
</evidence>
<proteinExistence type="predicted"/>
<protein>
    <submittedName>
        <fullName evidence="2">ATP-binding protein</fullName>
    </submittedName>
</protein>
<feature type="domain" description="Endonuclease GajA/Old nuclease/RecF-like AAA" evidence="1">
    <location>
        <begin position="1"/>
        <end position="370"/>
    </location>
</feature>
<dbReference type="InterPro" id="IPR041685">
    <property type="entry name" value="AAA_GajA/Old/RecF-like"/>
</dbReference>
<dbReference type="SUPFAM" id="SSF52540">
    <property type="entry name" value="P-loop containing nucleoside triphosphate hydrolases"/>
    <property type="match status" value="1"/>
</dbReference>
<dbReference type="InterPro" id="IPR027417">
    <property type="entry name" value="P-loop_NTPase"/>
</dbReference>
<dbReference type="PANTHER" id="PTHR43581">
    <property type="entry name" value="ATP/GTP PHOSPHATASE"/>
    <property type="match status" value="1"/>
</dbReference>
<dbReference type="CDD" id="cd00267">
    <property type="entry name" value="ABC_ATPase"/>
    <property type="match status" value="1"/>
</dbReference>
<comment type="caution">
    <text evidence="2">The sequence shown here is derived from an EMBL/GenBank/DDBJ whole genome shotgun (WGS) entry which is preliminary data.</text>
</comment>
<organism evidence="2 3">
    <name type="scientific">Candidatus Geothrix skivensis</name>
    <dbReference type="NCBI Taxonomy" id="2954439"/>
    <lineage>
        <taxon>Bacteria</taxon>
        <taxon>Pseudomonadati</taxon>
        <taxon>Acidobacteriota</taxon>
        <taxon>Holophagae</taxon>
        <taxon>Holophagales</taxon>
        <taxon>Holophagaceae</taxon>
        <taxon>Geothrix</taxon>
    </lineage>
</organism>
<dbReference type="GO" id="GO:0005524">
    <property type="term" value="F:ATP binding"/>
    <property type="evidence" value="ECO:0007669"/>
    <property type="project" value="UniProtKB-KW"/>
</dbReference>
<dbReference type="Gene3D" id="3.40.50.300">
    <property type="entry name" value="P-loop containing nucleotide triphosphate hydrolases"/>
    <property type="match status" value="1"/>
</dbReference>
<accession>A0A9D7SIC4</accession>
<keyword evidence="2" id="KW-0067">ATP-binding</keyword>
<gene>
    <name evidence="2" type="ORF">IPP58_12210</name>
</gene>
<dbReference type="InterPro" id="IPR051396">
    <property type="entry name" value="Bact_Antivir_Def_Nuclease"/>
</dbReference>